<dbReference type="Proteomes" id="UP000813463">
    <property type="component" value="Chromosome 6"/>
</dbReference>
<keyword evidence="2" id="KW-1185">Reference proteome</keyword>
<dbReference type="InterPro" id="IPR049065">
    <property type="entry name" value="Nakanori"/>
</dbReference>
<dbReference type="GeneID" id="110778711"/>
<dbReference type="PANTHER" id="PTHR36482:SF6">
    <property type="entry name" value="JASMONATE-INDUCED PROTEIN HOMOLOG"/>
    <property type="match status" value="1"/>
</dbReference>
<dbReference type="PANTHER" id="PTHR36482">
    <property type="entry name" value="OSJNBA0024J22.15 PROTEIN"/>
    <property type="match status" value="1"/>
</dbReference>
<dbReference type="KEGG" id="soe:110778711"/>
<protein>
    <submittedName>
        <fullName evidence="3">Uncharacterized protein</fullName>
    </submittedName>
</protein>
<dbReference type="RefSeq" id="XP_021838956.1">
    <property type="nucleotide sequence ID" value="XM_021983264.2"/>
</dbReference>
<gene>
    <name evidence="3" type="primary">LOC110778711</name>
</gene>
<feature type="region of interest" description="Disordered" evidence="1">
    <location>
        <begin position="161"/>
        <end position="181"/>
    </location>
</feature>
<evidence type="ECO:0000256" key="1">
    <source>
        <dbReference type="SAM" id="MobiDB-lite"/>
    </source>
</evidence>
<proteinExistence type="predicted"/>
<dbReference type="AlphaFoldDB" id="A0A9R0HY14"/>
<accession>A0A9R0HY14</accession>
<evidence type="ECO:0000313" key="2">
    <source>
        <dbReference type="Proteomes" id="UP000813463"/>
    </source>
</evidence>
<organism evidence="2 3">
    <name type="scientific">Spinacia oleracea</name>
    <name type="common">Spinach</name>
    <dbReference type="NCBI Taxonomy" id="3562"/>
    <lineage>
        <taxon>Eukaryota</taxon>
        <taxon>Viridiplantae</taxon>
        <taxon>Streptophyta</taxon>
        <taxon>Embryophyta</taxon>
        <taxon>Tracheophyta</taxon>
        <taxon>Spermatophyta</taxon>
        <taxon>Magnoliopsida</taxon>
        <taxon>eudicotyledons</taxon>
        <taxon>Gunneridae</taxon>
        <taxon>Pentapetalae</taxon>
        <taxon>Caryophyllales</taxon>
        <taxon>Chenopodiaceae</taxon>
        <taxon>Chenopodioideae</taxon>
        <taxon>Anserineae</taxon>
        <taxon>Spinacia</taxon>
    </lineage>
</organism>
<name>A0A9R0HY14_SPIOL</name>
<dbReference type="Pfam" id="PF21230">
    <property type="entry name" value="Nakanori"/>
    <property type="match status" value="1"/>
</dbReference>
<sequence length="203" mass="22048">MASVQQAQMNGKFNDKQKAAIGKAMQKAQNVVDNNKSAKDGQHHLAVVTGVMQNVQVRPIMHMKTHDVQGKFVATPPKMIGGEADGSFVHEGAYSQGPLQVVVGSKCAIIYGTIDKMAPALGYLLAWDRPDDSHATNKVYVEAGETSKLMKMEWSEIQTKLNESDTYSESTDKETGASASAEIRHVGDKRALVAANFDRVDIN</sequence>
<evidence type="ECO:0000313" key="3">
    <source>
        <dbReference type="RefSeq" id="XP_021838956.1"/>
    </source>
</evidence>
<dbReference type="InterPro" id="IPR053085">
    <property type="entry name" value="Jasmonate-induced_protein"/>
</dbReference>
<reference evidence="3" key="2">
    <citation type="submission" date="2025-08" db="UniProtKB">
        <authorList>
            <consortium name="RefSeq"/>
        </authorList>
    </citation>
    <scope>IDENTIFICATION</scope>
    <source>
        <tissue evidence="3">Leaf</tissue>
    </source>
</reference>
<reference evidence="2" key="1">
    <citation type="journal article" date="2021" name="Nat. Commun.">
        <title>Genomic analyses provide insights into spinach domestication and the genetic basis of agronomic traits.</title>
        <authorList>
            <person name="Cai X."/>
            <person name="Sun X."/>
            <person name="Xu C."/>
            <person name="Sun H."/>
            <person name="Wang X."/>
            <person name="Ge C."/>
            <person name="Zhang Z."/>
            <person name="Wang Q."/>
            <person name="Fei Z."/>
            <person name="Jiao C."/>
            <person name="Wang Q."/>
        </authorList>
    </citation>
    <scope>NUCLEOTIDE SEQUENCE [LARGE SCALE GENOMIC DNA]</scope>
    <source>
        <strain evidence="2">cv. Varoflay</strain>
    </source>
</reference>